<keyword evidence="2" id="KW-1185">Reference proteome</keyword>
<reference evidence="1 2" key="1">
    <citation type="journal article" date="2012" name="Front. Microbiol.">
        <title>Redundancy and modularity in membrane-associated dissimilatory nitrate reduction in Bacillus.</title>
        <authorList>
            <person name="Heylen K."/>
            <person name="Keltjens J."/>
        </authorList>
    </citation>
    <scope>NUCLEOTIDE SEQUENCE [LARGE SCALE GENOMIC DNA]</scope>
    <source>
        <strain evidence="1 2">LMG 9581</strain>
    </source>
</reference>
<comment type="caution">
    <text evidence="1">The sequence shown here is derived from an EMBL/GenBank/DDBJ whole genome shotgun (WGS) entry which is preliminary data.</text>
</comment>
<dbReference type="RefSeq" id="WP_003330897.1">
    <property type="nucleotide sequence ID" value="NZ_AJLR01000045.1"/>
</dbReference>
<sequence length="73" mass="8541">MLENQMVNDKHWKHHESKAKVVGECAGCKDEIYVGHDVYELEIDGENFLIHQDSKCCERFIEKISFWKVAGED</sequence>
<gene>
    <name evidence="1" type="ORF">BAZO_08189</name>
</gene>
<dbReference type="EMBL" id="AJLR01000045">
    <property type="protein sequence ID" value="EKN67846.1"/>
    <property type="molecule type" value="Genomic_DNA"/>
</dbReference>
<organism evidence="1 2">
    <name type="scientific">Schinkia azotoformans LMG 9581</name>
    <dbReference type="NCBI Taxonomy" id="1131731"/>
    <lineage>
        <taxon>Bacteria</taxon>
        <taxon>Bacillati</taxon>
        <taxon>Bacillota</taxon>
        <taxon>Bacilli</taxon>
        <taxon>Bacillales</taxon>
        <taxon>Bacillaceae</taxon>
        <taxon>Calidifontibacillus/Schinkia group</taxon>
        <taxon>Schinkia</taxon>
    </lineage>
</organism>
<dbReference type="Proteomes" id="UP000006315">
    <property type="component" value="Unassembled WGS sequence"/>
</dbReference>
<name>K6E3P2_SCHAZ</name>
<evidence type="ECO:0000313" key="1">
    <source>
        <dbReference type="EMBL" id="EKN67846.1"/>
    </source>
</evidence>
<dbReference type="PATRIC" id="fig|1131731.3.peg.1712"/>
<dbReference type="AlphaFoldDB" id="K6E3P2"/>
<accession>K6E3P2</accession>
<protein>
    <submittedName>
        <fullName evidence="1">Uncharacterized protein</fullName>
    </submittedName>
</protein>
<dbReference type="STRING" id="1131731.BAZO_08189"/>
<proteinExistence type="predicted"/>
<evidence type="ECO:0000313" key="2">
    <source>
        <dbReference type="Proteomes" id="UP000006315"/>
    </source>
</evidence>